<dbReference type="AlphaFoldDB" id="A0A0C9TEP6"/>
<sequence>MSHPTSTSTAHAAEPEPSTSSLHATAIGTNHKKYLDAHDGKVFCHIPPQVITSPNAPSIPRPFVYENEPVQCRADGRYGYINIYQWPQMFCEEYPWGVAYPVKGMYWETDPLACLWWTPTYADFIPLADTTLVVGFLSQEKRNELNKVQDVIKNQYMLYKKSKVPECNPRDQGERIMLIMRNNYNHVDRFPLTWRDIITAVAEFQRSAMECFAYFDYHQMILPSVQTPAFPYPEYNPYWLVVFTCDPGVAETLFRAGVPVWLIRHEDTVTANTSLLAKVVPREPEAVLAMFTDPVKHFARPFPVPQAGSDGDWQVTPTNAAGTSTAGPLMAGPSSAGTQSVPNRQAKRKQRANQKAPCRFNIPVVQLADRAPTERQVGRGQSLPAPSQANGWVAALQKASRDETRVTHRLPAGYRYPEPTVFANVGAPASRKRYLANWLARITAKPTVLPTPPMWRMFLNSQPGDTTSMTRAGAKKAESRAFFADALGDVPDGASTWAGDATVGFQGTVVQIASLADPPLPLVHTVLWELAELSFRSDLLALNKALVPQLWDAPIWRHNTWPSSRQR</sequence>
<evidence type="ECO:0000256" key="1">
    <source>
        <dbReference type="SAM" id="MobiDB-lite"/>
    </source>
</evidence>
<reference evidence="2 3" key="1">
    <citation type="submission" date="2014-06" db="EMBL/GenBank/DDBJ databases">
        <authorList>
            <consortium name="DOE Joint Genome Institute"/>
            <person name="Kuo A."/>
            <person name="Kohler A."/>
            <person name="Nagy L.G."/>
            <person name="Floudas D."/>
            <person name="Copeland A."/>
            <person name="Barry K.W."/>
            <person name="Cichocki N."/>
            <person name="Veneault-Fourrey C."/>
            <person name="LaButti K."/>
            <person name="Lindquist E.A."/>
            <person name="Lipzen A."/>
            <person name="Lundell T."/>
            <person name="Morin E."/>
            <person name="Murat C."/>
            <person name="Sun H."/>
            <person name="Tunlid A."/>
            <person name="Henrissat B."/>
            <person name="Grigoriev I.V."/>
            <person name="Hibbett D.S."/>
            <person name="Martin F."/>
            <person name="Nordberg H.P."/>
            <person name="Cantor M.N."/>
            <person name="Hua S.X."/>
        </authorList>
    </citation>
    <scope>NUCLEOTIDE SEQUENCE [LARGE SCALE GENOMIC DNA]</scope>
    <source>
        <strain evidence="2 3">ATCC 200175</strain>
    </source>
</reference>
<name>A0A0C9TEP6_PAXIN</name>
<protein>
    <submittedName>
        <fullName evidence="2">Uncharacterized protein</fullName>
    </submittedName>
</protein>
<proteinExistence type="predicted"/>
<feature type="compositionally biased region" description="Polar residues" evidence="1">
    <location>
        <begin position="315"/>
        <end position="326"/>
    </location>
</feature>
<reference evidence="3" key="2">
    <citation type="submission" date="2015-01" db="EMBL/GenBank/DDBJ databases">
        <title>Evolutionary Origins and Diversification of the Mycorrhizal Mutualists.</title>
        <authorList>
            <consortium name="DOE Joint Genome Institute"/>
            <consortium name="Mycorrhizal Genomics Consortium"/>
            <person name="Kohler A."/>
            <person name="Kuo A."/>
            <person name="Nagy L.G."/>
            <person name="Floudas D."/>
            <person name="Copeland A."/>
            <person name="Barry K.W."/>
            <person name="Cichocki N."/>
            <person name="Veneault-Fourrey C."/>
            <person name="LaButti K."/>
            <person name="Lindquist E.A."/>
            <person name="Lipzen A."/>
            <person name="Lundell T."/>
            <person name="Morin E."/>
            <person name="Murat C."/>
            <person name="Riley R."/>
            <person name="Ohm R."/>
            <person name="Sun H."/>
            <person name="Tunlid A."/>
            <person name="Henrissat B."/>
            <person name="Grigoriev I.V."/>
            <person name="Hibbett D.S."/>
            <person name="Martin F."/>
        </authorList>
    </citation>
    <scope>NUCLEOTIDE SEQUENCE [LARGE SCALE GENOMIC DNA]</scope>
    <source>
        <strain evidence="3">ATCC 200175</strain>
    </source>
</reference>
<evidence type="ECO:0000313" key="2">
    <source>
        <dbReference type="EMBL" id="KIJ09433.1"/>
    </source>
</evidence>
<feature type="compositionally biased region" description="Polar residues" evidence="1">
    <location>
        <begin position="1"/>
        <end position="10"/>
    </location>
</feature>
<gene>
    <name evidence="2" type="ORF">PAXINDRAFT_17474</name>
</gene>
<accession>A0A0C9TEP6</accession>
<keyword evidence="3" id="KW-1185">Reference proteome</keyword>
<feature type="region of interest" description="Disordered" evidence="1">
    <location>
        <begin position="306"/>
        <end position="355"/>
    </location>
</feature>
<dbReference type="EMBL" id="KN819463">
    <property type="protein sequence ID" value="KIJ09433.1"/>
    <property type="molecule type" value="Genomic_DNA"/>
</dbReference>
<dbReference type="HOGENOM" id="CLU_016057_1_0_1"/>
<dbReference type="OrthoDB" id="2749633at2759"/>
<evidence type="ECO:0000313" key="3">
    <source>
        <dbReference type="Proteomes" id="UP000053647"/>
    </source>
</evidence>
<organism evidence="2 3">
    <name type="scientific">Paxillus involutus ATCC 200175</name>
    <dbReference type="NCBI Taxonomy" id="664439"/>
    <lineage>
        <taxon>Eukaryota</taxon>
        <taxon>Fungi</taxon>
        <taxon>Dikarya</taxon>
        <taxon>Basidiomycota</taxon>
        <taxon>Agaricomycotina</taxon>
        <taxon>Agaricomycetes</taxon>
        <taxon>Agaricomycetidae</taxon>
        <taxon>Boletales</taxon>
        <taxon>Paxilineae</taxon>
        <taxon>Paxillaceae</taxon>
        <taxon>Paxillus</taxon>
    </lineage>
</organism>
<dbReference type="Proteomes" id="UP000053647">
    <property type="component" value="Unassembled WGS sequence"/>
</dbReference>
<feature type="region of interest" description="Disordered" evidence="1">
    <location>
        <begin position="1"/>
        <end position="23"/>
    </location>
</feature>